<dbReference type="Proteomes" id="UP000576393">
    <property type="component" value="Unassembled WGS sequence"/>
</dbReference>
<evidence type="ECO:0000313" key="3">
    <source>
        <dbReference type="EMBL" id="NYF38754.1"/>
    </source>
</evidence>
<dbReference type="Gene3D" id="1.10.10.10">
    <property type="entry name" value="Winged helix-like DNA-binding domain superfamily/Winged helix DNA-binding domain"/>
    <property type="match status" value="1"/>
</dbReference>
<organism evidence="3 4">
    <name type="scientific">Streptosporangium sandarakinum</name>
    <dbReference type="NCBI Taxonomy" id="1260955"/>
    <lineage>
        <taxon>Bacteria</taxon>
        <taxon>Bacillati</taxon>
        <taxon>Actinomycetota</taxon>
        <taxon>Actinomycetes</taxon>
        <taxon>Streptosporangiales</taxon>
        <taxon>Streptosporangiaceae</taxon>
        <taxon>Streptosporangium</taxon>
    </lineage>
</organism>
<accession>A0A852UUG1</accession>
<dbReference type="PANTHER" id="PTHR47691">
    <property type="entry name" value="REGULATOR-RELATED"/>
    <property type="match status" value="1"/>
</dbReference>
<dbReference type="SUPFAM" id="SSF46894">
    <property type="entry name" value="C-terminal effector domain of the bipartite response regulators"/>
    <property type="match status" value="1"/>
</dbReference>
<feature type="region of interest" description="Disordered" evidence="1">
    <location>
        <begin position="310"/>
        <end position="377"/>
    </location>
</feature>
<dbReference type="SUPFAM" id="SSF52540">
    <property type="entry name" value="P-loop containing nucleoside triphosphate hydrolases"/>
    <property type="match status" value="1"/>
</dbReference>
<protein>
    <submittedName>
        <fullName evidence="3">DNA-binding CsgD family transcriptional regulator</fullName>
    </submittedName>
</protein>
<dbReference type="PROSITE" id="PS50043">
    <property type="entry name" value="HTH_LUXR_2"/>
    <property type="match status" value="1"/>
</dbReference>
<evidence type="ECO:0000256" key="1">
    <source>
        <dbReference type="SAM" id="MobiDB-lite"/>
    </source>
</evidence>
<feature type="compositionally biased region" description="Basic and acidic residues" evidence="1">
    <location>
        <begin position="310"/>
        <end position="361"/>
    </location>
</feature>
<dbReference type="RefSeq" id="WP_312872998.1">
    <property type="nucleotide sequence ID" value="NZ_JACCCO010000001.1"/>
</dbReference>
<dbReference type="InterPro" id="IPR027417">
    <property type="entry name" value="P-loop_NTPase"/>
</dbReference>
<feature type="domain" description="HTH luxR-type" evidence="2">
    <location>
        <begin position="390"/>
        <end position="455"/>
    </location>
</feature>
<keyword evidence="3" id="KW-0238">DNA-binding</keyword>
<dbReference type="CDD" id="cd06170">
    <property type="entry name" value="LuxR_C_like"/>
    <property type="match status" value="1"/>
</dbReference>
<dbReference type="SMART" id="SM00421">
    <property type="entry name" value="HTH_LUXR"/>
    <property type="match status" value="1"/>
</dbReference>
<comment type="caution">
    <text evidence="3">The sequence shown here is derived from an EMBL/GenBank/DDBJ whole genome shotgun (WGS) entry which is preliminary data.</text>
</comment>
<dbReference type="AlphaFoldDB" id="A0A852UUG1"/>
<sequence>MDLSSFVGRAGELADGARLLAGARLLTVTGPAGVGKTRTALRLAGGLRRLFPGGVWRIELSGTDDPAAAVAATLGRHAPFPARDAVAEDAAPGGPAPAAPRPRDRRMLVVLDTCEHVLGEAARLAGALVADVPGVTVVATSRRPLGLPGERVLRLSPLPPADAVRLFEDRAVAADPGFALTAAAASAVAEICDRLDGLPLAVELAAARMRSMSAGDLLEELRHRFTLLGGVSRSVLPRHRDLRAAVQWSHRLCDAEQRTMWPLLAALPGPFGLAGAERACAAALGADRVAPVLAGLVESSVVLREPGDRYRMPEPYRRFGPEHPGHSEHPGRPEYPGHLEHPGHPKRLERPEPAEHSERPAGHRVRPSAPRQPRGVWRPACGALQPARTRQAVAGTLSARELQVAELITEGLSNPQIAMRLGIAKRTVDAHVRNILAKGGLASRTQVAAWVAESDRPPPARASGDDTVR</sequence>
<proteinExistence type="predicted"/>
<dbReference type="Gene3D" id="3.40.50.300">
    <property type="entry name" value="P-loop containing nucleotide triphosphate hydrolases"/>
    <property type="match status" value="1"/>
</dbReference>
<evidence type="ECO:0000259" key="2">
    <source>
        <dbReference type="PROSITE" id="PS50043"/>
    </source>
</evidence>
<gene>
    <name evidence="3" type="ORF">HDA43_000913</name>
</gene>
<keyword evidence="4" id="KW-1185">Reference proteome</keyword>
<dbReference type="InterPro" id="IPR036388">
    <property type="entry name" value="WH-like_DNA-bd_sf"/>
</dbReference>
<dbReference type="PRINTS" id="PR00038">
    <property type="entry name" value="HTHLUXR"/>
</dbReference>
<dbReference type="GO" id="GO:0006355">
    <property type="term" value="P:regulation of DNA-templated transcription"/>
    <property type="evidence" value="ECO:0007669"/>
    <property type="project" value="InterPro"/>
</dbReference>
<evidence type="ECO:0000313" key="4">
    <source>
        <dbReference type="Proteomes" id="UP000576393"/>
    </source>
</evidence>
<dbReference type="InterPro" id="IPR000792">
    <property type="entry name" value="Tscrpt_reg_LuxR_C"/>
</dbReference>
<dbReference type="Pfam" id="PF00196">
    <property type="entry name" value="GerE"/>
    <property type="match status" value="1"/>
</dbReference>
<reference evidence="3 4" key="1">
    <citation type="submission" date="2020-07" db="EMBL/GenBank/DDBJ databases">
        <title>Sequencing the genomes of 1000 actinobacteria strains.</title>
        <authorList>
            <person name="Klenk H.-P."/>
        </authorList>
    </citation>
    <scope>NUCLEOTIDE SEQUENCE [LARGE SCALE GENOMIC DNA]</scope>
    <source>
        <strain evidence="3 4">DSM 45763</strain>
    </source>
</reference>
<name>A0A852UUG1_9ACTN</name>
<dbReference type="PRINTS" id="PR00364">
    <property type="entry name" value="DISEASERSIST"/>
</dbReference>
<dbReference type="PANTHER" id="PTHR47691:SF3">
    <property type="entry name" value="HTH-TYPE TRANSCRIPTIONAL REGULATOR RV0890C-RELATED"/>
    <property type="match status" value="1"/>
</dbReference>
<dbReference type="PROSITE" id="PS00622">
    <property type="entry name" value="HTH_LUXR_1"/>
    <property type="match status" value="1"/>
</dbReference>
<dbReference type="GO" id="GO:0003677">
    <property type="term" value="F:DNA binding"/>
    <property type="evidence" value="ECO:0007669"/>
    <property type="project" value="UniProtKB-KW"/>
</dbReference>
<dbReference type="InterPro" id="IPR016032">
    <property type="entry name" value="Sig_transdc_resp-reg_C-effctor"/>
</dbReference>
<dbReference type="EMBL" id="JACCCO010000001">
    <property type="protein sequence ID" value="NYF38754.1"/>
    <property type="molecule type" value="Genomic_DNA"/>
</dbReference>